<feature type="domain" description="PPM-type phosphatase" evidence="5">
    <location>
        <begin position="1"/>
        <end position="115"/>
    </location>
</feature>
<dbReference type="GO" id="GO:0004722">
    <property type="term" value="F:protein serine/threonine phosphatase activity"/>
    <property type="evidence" value="ECO:0007669"/>
    <property type="project" value="UniProtKB-EC"/>
</dbReference>
<evidence type="ECO:0000256" key="4">
    <source>
        <dbReference type="SAM" id="MobiDB-lite"/>
    </source>
</evidence>
<evidence type="ECO:0000256" key="3">
    <source>
        <dbReference type="ARBA" id="ARBA00048336"/>
    </source>
</evidence>
<feature type="region of interest" description="Disordered" evidence="4">
    <location>
        <begin position="1"/>
        <end position="43"/>
    </location>
</feature>
<accession>A0A6G1F9K7</accession>
<dbReference type="AlphaFoldDB" id="A0A6G1F9K7"/>
<feature type="non-terminal residue" evidence="6">
    <location>
        <position position="115"/>
    </location>
</feature>
<dbReference type="InterPro" id="IPR036457">
    <property type="entry name" value="PPM-type-like_dom_sf"/>
</dbReference>
<gene>
    <name evidence="6" type="ORF">E2562_018788</name>
</gene>
<dbReference type="InterPro" id="IPR001932">
    <property type="entry name" value="PPM-type_phosphatase-like_dom"/>
</dbReference>
<evidence type="ECO:0000256" key="2">
    <source>
        <dbReference type="ARBA" id="ARBA00047761"/>
    </source>
</evidence>
<feature type="compositionally biased region" description="Basic and acidic residues" evidence="4">
    <location>
        <begin position="29"/>
        <end position="43"/>
    </location>
</feature>
<dbReference type="EMBL" id="SPHZ02000001">
    <property type="protein sequence ID" value="KAF0933529.1"/>
    <property type="molecule type" value="Genomic_DNA"/>
</dbReference>
<evidence type="ECO:0000313" key="6">
    <source>
        <dbReference type="EMBL" id="KAF0933529.1"/>
    </source>
</evidence>
<evidence type="ECO:0000259" key="5">
    <source>
        <dbReference type="PROSITE" id="PS51746"/>
    </source>
</evidence>
<dbReference type="PROSITE" id="PS51746">
    <property type="entry name" value="PPM_2"/>
    <property type="match status" value="1"/>
</dbReference>
<dbReference type="EC" id="3.1.3.16" evidence="1"/>
<dbReference type="Proteomes" id="UP000479710">
    <property type="component" value="Unassembled WGS sequence"/>
</dbReference>
<reference evidence="6 7" key="1">
    <citation type="submission" date="2019-11" db="EMBL/GenBank/DDBJ databases">
        <title>Whole genome sequence of Oryza granulata.</title>
        <authorList>
            <person name="Li W."/>
        </authorList>
    </citation>
    <scope>NUCLEOTIDE SEQUENCE [LARGE SCALE GENOMIC DNA]</scope>
    <source>
        <strain evidence="7">cv. Menghai</strain>
        <tissue evidence="6">Leaf</tissue>
    </source>
</reference>
<dbReference type="Pfam" id="PF00481">
    <property type="entry name" value="PP2C"/>
    <property type="match status" value="1"/>
</dbReference>
<protein>
    <recommendedName>
        <fullName evidence="1">protein-serine/threonine phosphatase</fullName>
        <ecNumber evidence="1">3.1.3.16</ecNumber>
    </recommendedName>
</protein>
<evidence type="ECO:0000256" key="1">
    <source>
        <dbReference type="ARBA" id="ARBA00013081"/>
    </source>
</evidence>
<comment type="caution">
    <text evidence="6">The sequence shown here is derived from an EMBL/GenBank/DDBJ whole genome shotgun (WGS) entry which is preliminary data.</text>
</comment>
<dbReference type="SUPFAM" id="SSF81606">
    <property type="entry name" value="PP2C-like"/>
    <property type="match status" value="1"/>
</dbReference>
<proteinExistence type="predicted"/>
<sequence>MEVTSANLWKEASTMGASPSHPLASSSEGENHRVKLDDDLQRSNEWRESLNPRGNRNCFKLLKIGVCANLRRSAEETYIPPFYEGSTACVVIIRGNQIIVGNVGDSRCVLSKNGQ</sequence>
<comment type="catalytic activity">
    <reaction evidence="3">
        <text>O-phospho-L-threonyl-[protein] + H2O = L-threonyl-[protein] + phosphate</text>
        <dbReference type="Rhea" id="RHEA:47004"/>
        <dbReference type="Rhea" id="RHEA-COMP:11060"/>
        <dbReference type="Rhea" id="RHEA-COMP:11605"/>
        <dbReference type="ChEBI" id="CHEBI:15377"/>
        <dbReference type="ChEBI" id="CHEBI:30013"/>
        <dbReference type="ChEBI" id="CHEBI:43474"/>
        <dbReference type="ChEBI" id="CHEBI:61977"/>
        <dbReference type="EC" id="3.1.3.16"/>
    </reaction>
</comment>
<keyword evidence="7" id="KW-1185">Reference proteome</keyword>
<evidence type="ECO:0000313" key="7">
    <source>
        <dbReference type="Proteomes" id="UP000479710"/>
    </source>
</evidence>
<dbReference type="Gene3D" id="3.60.40.10">
    <property type="entry name" value="PPM-type phosphatase domain"/>
    <property type="match status" value="1"/>
</dbReference>
<name>A0A6G1F9K7_9ORYZ</name>
<dbReference type="OrthoDB" id="10264738at2759"/>
<comment type="catalytic activity">
    <reaction evidence="2">
        <text>O-phospho-L-seryl-[protein] + H2O = L-seryl-[protein] + phosphate</text>
        <dbReference type="Rhea" id="RHEA:20629"/>
        <dbReference type="Rhea" id="RHEA-COMP:9863"/>
        <dbReference type="Rhea" id="RHEA-COMP:11604"/>
        <dbReference type="ChEBI" id="CHEBI:15377"/>
        <dbReference type="ChEBI" id="CHEBI:29999"/>
        <dbReference type="ChEBI" id="CHEBI:43474"/>
        <dbReference type="ChEBI" id="CHEBI:83421"/>
        <dbReference type="EC" id="3.1.3.16"/>
    </reaction>
</comment>
<organism evidence="6 7">
    <name type="scientific">Oryza meyeriana var. granulata</name>
    <dbReference type="NCBI Taxonomy" id="110450"/>
    <lineage>
        <taxon>Eukaryota</taxon>
        <taxon>Viridiplantae</taxon>
        <taxon>Streptophyta</taxon>
        <taxon>Embryophyta</taxon>
        <taxon>Tracheophyta</taxon>
        <taxon>Spermatophyta</taxon>
        <taxon>Magnoliopsida</taxon>
        <taxon>Liliopsida</taxon>
        <taxon>Poales</taxon>
        <taxon>Poaceae</taxon>
        <taxon>BOP clade</taxon>
        <taxon>Oryzoideae</taxon>
        <taxon>Oryzeae</taxon>
        <taxon>Oryzinae</taxon>
        <taxon>Oryza</taxon>
        <taxon>Oryza meyeriana</taxon>
    </lineage>
</organism>